<accession>A0A9W7CWQ1</accession>
<keyword evidence="4" id="KW-1185">Reference proteome</keyword>
<keyword evidence="1" id="KW-0175">Coiled coil</keyword>
<feature type="compositionally biased region" description="Low complexity" evidence="2">
    <location>
        <begin position="1"/>
        <end position="27"/>
    </location>
</feature>
<evidence type="ECO:0000313" key="4">
    <source>
        <dbReference type="Proteomes" id="UP001165121"/>
    </source>
</evidence>
<name>A0A9W7CWQ1_9STRA</name>
<evidence type="ECO:0000256" key="2">
    <source>
        <dbReference type="SAM" id="MobiDB-lite"/>
    </source>
</evidence>
<comment type="caution">
    <text evidence="3">The sequence shown here is derived from an EMBL/GenBank/DDBJ whole genome shotgun (WGS) entry which is preliminary data.</text>
</comment>
<feature type="compositionally biased region" description="Polar residues" evidence="2">
    <location>
        <begin position="292"/>
        <end position="304"/>
    </location>
</feature>
<dbReference type="AlphaFoldDB" id="A0A9W7CWQ1"/>
<feature type="region of interest" description="Disordered" evidence="2">
    <location>
        <begin position="254"/>
        <end position="442"/>
    </location>
</feature>
<feature type="region of interest" description="Disordered" evidence="2">
    <location>
        <begin position="1"/>
        <end position="29"/>
    </location>
</feature>
<dbReference type="Proteomes" id="UP001165121">
    <property type="component" value="Unassembled WGS sequence"/>
</dbReference>
<evidence type="ECO:0000256" key="1">
    <source>
        <dbReference type="SAM" id="Coils"/>
    </source>
</evidence>
<feature type="coiled-coil region" evidence="1">
    <location>
        <begin position="120"/>
        <end position="147"/>
    </location>
</feature>
<gene>
    <name evidence="3" type="ORF">Pfra01_001326300</name>
</gene>
<reference evidence="3" key="1">
    <citation type="submission" date="2023-04" db="EMBL/GenBank/DDBJ databases">
        <title>Phytophthora fragariaefolia NBRC 109709.</title>
        <authorList>
            <person name="Ichikawa N."/>
            <person name="Sato H."/>
            <person name="Tonouchi N."/>
        </authorList>
    </citation>
    <scope>NUCLEOTIDE SEQUENCE</scope>
    <source>
        <strain evidence="3">NBRC 109709</strain>
    </source>
</reference>
<feature type="compositionally biased region" description="Low complexity" evidence="2">
    <location>
        <begin position="404"/>
        <end position="413"/>
    </location>
</feature>
<sequence length="667" mass="72980">MSGSNSRPSSPDATSTTAAPSRTRPSSGFVAPVVDLAPVGAEPNSLRSALGILSTALERTEAYDTLRADHAALQQAYLASPHRVEALEAEILADSQNALAKRLDNAREISDAQERLAFQQRVHEDAVKDFHNRIDQLERQVAALESSTDAVSPQSPRSIQLLEAEVAKARAGREAMAIELQQSRDINRALEAFQQALESSVSKLRRQVDALEHRAVGLRDERDRQRDQLQARLRRTEAARDQLRDEVDRLTAQLSTATDEMHRAVASRNQTATELRSARNRPQERSRRRGTHSSSAGQGSTHRTSPPPNTTPGSASSGAPPPSGHFMGSGRPSDPPAESSEDEVLAVLARTRSAQRRSDRADSRGSTPSLPIAVDDSANSTESNSADRAELRGPASVPATLTPASGRSRVSVARGRDPSECSPDGEQVTGGEPSGSGAGHNQLVPDAALASLPATRIPRDRWLPGYRVRQQYQASDVAPWPLPDVLACSVLEMTVDTLFRHFSCPLGWLYPRRSQTSTPSQTTWLDSLVTEGNLVALFNRQPWEALNSSIIPMSFDMVGEFKPLVTAYIAFEDEHRQAYWESSHAIPISPAMRDATPALAQYYTARMQRRARVGARWKSFLRQILRGMVAGHWDIDILLDPFSSTSHRRGNVLLGTLGRIPIRHLVI</sequence>
<proteinExistence type="predicted"/>
<organism evidence="3 4">
    <name type="scientific">Phytophthora fragariaefolia</name>
    <dbReference type="NCBI Taxonomy" id="1490495"/>
    <lineage>
        <taxon>Eukaryota</taxon>
        <taxon>Sar</taxon>
        <taxon>Stramenopiles</taxon>
        <taxon>Oomycota</taxon>
        <taxon>Peronosporomycetes</taxon>
        <taxon>Peronosporales</taxon>
        <taxon>Peronosporaceae</taxon>
        <taxon>Phytophthora</taxon>
    </lineage>
</organism>
<protein>
    <submittedName>
        <fullName evidence="3">Unnamed protein product</fullName>
    </submittedName>
</protein>
<evidence type="ECO:0000313" key="3">
    <source>
        <dbReference type="EMBL" id="GMF41601.1"/>
    </source>
</evidence>
<dbReference type="OrthoDB" id="129404at2759"/>
<dbReference type="EMBL" id="BSXT01001354">
    <property type="protein sequence ID" value="GMF41601.1"/>
    <property type="molecule type" value="Genomic_DNA"/>
</dbReference>